<dbReference type="Proteomes" id="UP000318288">
    <property type="component" value="Unassembled WGS sequence"/>
</dbReference>
<keyword evidence="2" id="KW-1185">Reference proteome</keyword>
<name>A0A5C6F816_9BACT</name>
<dbReference type="AlphaFoldDB" id="A0A5C6F816"/>
<comment type="caution">
    <text evidence="1">The sequence shown here is derived from an EMBL/GenBank/DDBJ whole genome shotgun (WGS) entry which is preliminary data.</text>
</comment>
<organism evidence="1 2">
    <name type="scientific">Rubripirellula tenax</name>
    <dbReference type="NCBI Taxonomy" id="2528015"/>
    <lineage>
        <taxon>Bacteria</taxon>
        <taxon>Pseudomonadati</taxon>
        <taxon>Planctomycetota</taxon>
        <taxon>Planctomycetia</taxon>
        <taxon>Pirellulales</taxon>
        <taxon>Pirellulaceae</taxon>
        <taxon>Rubripirellula</taxon>
    </lineage>
</organism>
<proteinExistence type="predicted"/>
<gene>
    <name evidence="1" type="ORF">Poly51_26470</name>
</gene>
<protein>
    <submittedName>
        <fullName evidence="1">Uncharacterized protein</fullName>
    </submittedName>
</protein>
<evidence type="ECO:0000313" key="2">
    <source>
        <dbReference type="Proteomes" id="UP000318288"/>
    </source>
</evidence>
<reference evidence="1 2" key="1">
    <citation type="submission" date="2019-02" db="EMBL/GenBank/DDBJ databases">
        <title>Deep-cultivation of Planctomycetes and their phenomic and genomic characterization uncovers novel biology.</title>
        <authorList>
            <person name="Wiegand S."/>
            <person name="Jogler M."/>
            <person name="Boedeker C."/>
            <person name="Pinto D."/>
            <person name="Vollmers J."/>
            <person name="Rivas-Marin E."/>
            <person name="Kohn T."/>
            <person name="Peeters S.H."/>
            <person name="Heuer A."/>
            <person name="Rast P."/>
            <person name="Oberbeckmann S."/>
            <person name="Bunk B."/>
            <person name="Jeske O."/>
            <person name="Meyerdierks A."/>
            <person name="Storesund J.E."/>
            <person name="Kallscheuer N."/>
            <person name="Luecker S."/>
            <person name="Lage O.M."/>
            <person name="Pohl T."/>
            <person name="Merkel B.J."/>
            <person name="Hornburger P."/>
            <person name="Mueller R.-W."/>
            <person name="Bruemmer F."/>
            <person name="Labrenz M."/>
            <person name="Spormann A.M."/>
            <person name="Op Den Camp H."/>
            <person name="Overmann J."/>
            <person name="Amann R."/>
            <person name="Jetten M.S.M."/>
            <person name="Mascher T."/>
            <person name="Medema M.H."/>
            <person name="Devos D.P."/>
            <person name="Kaster A.-K."/>
            <person name="Ovreas L."/>
            <person name="Rohde M."/>
            <person name="Galperin M.Y."/>
            <person name="Jogler C."/>
        </authorList>
    </citation>
    <scope>NUCLEOTIDE SEQUENCE [LARGE SCALE GENOMIC DNA]</scope>
    <source>
        <strain evidence="1 2">Poly51</strain>
    </source>
</reference>
<evidence type="ECO:0000313" key="1">
    <source>
        <dbReference type="EMBL" id="TWU56730.1"/>
    </source>
</evidence>
<accession>A0A5C6F816</accession>
<dbReference type="EMBL" id="SJPW01000003">
    <property type="protein sequence ID" value="TWU56730.1"/>
    <property type="molecule type" value="Genomic_DNA"/>
</dbReference>
<sequence length="79" mass="8839">MHPRDECITSVDAKHRLKITMWFVIAWDVIDPPLVVATGLPVSCCHATESRRLPFNWVVTLGIGHFIVKGEVHSNLSSC</sequence>